<dbReference type="PROSITE" id="PS51645">
    <property type="entry name" value="PHR_CRY_ALPHA_BETA"/>
    <property type="match status" value="1"/>
</dbReference>
<dbReference type="InterPro" id="IPR014729">
    <property type="entry name" value="Rossmann-like_a/b/a_fold"/>
</dbReference>
<evidence type="ECO:0000256" key="5">
    <source>
        <dbReference type="RuleBase" id="RU004182"/>
    </source>
</evidence>
<evidence type="ECO:0000256" key="1">
    <source>
        <dbReference type="ARBA" id="ARBA00001932"/>
    </source>
</evidence>
<comment type="cofactor">
    <cofactor evidence="1">
        <name>(6R)-5,10-methylene-5,6,7,8-tetrahydrofolate</name>
        <dbReference type="ChEBI" id="CHEBI:15636"/>
    </cofactor>
</comment>
<keyword evidence="3 4" id="KW-0274">FAD</keyword>
<dbReference type="InterPro" id="IPR036155">
    <property type="entry name" value="Crypto/Photolyase_N_sf"/>
</dbReference>
<evidence type="ECO:0000313" key="9">
    <source>
        <dbReference type="Proteomes" id="UP000263833"/>
    </source>
</evidence>
<dbReference type="Pfam" id="PF00875">
    <property type="entry name" value="DNA_photolyase"/>
    <property type="match status" value="1"/>
</dbReference>
<dbReference type="EMBL" id="QRGP01000001">
    <property type="protein sequence ID" value="RDV06011.1"/>
    <property type="molecule type" value="Genomic_DNA"/>
</dbReference>
<proteinExistence type="inferred from homology"/>
<dbReference type="PRINTS" id="PR00147">
    <property type="entry name" value="DNAPHOTLYASE"/>
</dbReference>
<keyword evidence="5" id="KW-0157">Chromophore</keyword>
<dbReference type="InterPro" id="IPR002081">
    <property type="entry name" value="Cryptochrome/DNA_photolyase_1"/>
</dbReference>
<feature type="domain" description="Photolyase/cryptochrome alpha/beta" evidence="7">
    <location>
        <begin position="1"/>
        <end position="130"/>
    </location>
</feature>
<dbReference type="GO" id="GO:0009416">
    <property type="term" value="P:response to light stimulus"/>
    <property type="evidence" value="ECO:0007669"/>
    <property type="project" value="TreeGrafter"/>
</dbReference>
<feature type="binding site" evidence="4">
    <location>
        <position position="209"/>
    </location>
    <ligand>
        <name>FAD</name>
        <dbReference type="ChEBI" id="CHEBI:57692"/>
    </ligand>
</feature>
<dbReference type="Gene3D" id="1.10.579.10">
    <property type="entry name" value="DNA Cyclobutane Dipyrimidine Photolyase, subunit A, domain 3"/>
    <property type="match status" value="1"/>
</dbReference>
<keyword evidence="8" id="KW-0456">Lyase</keyword>
<dbReference type="InterPro" id="IPR036134">
    <property type="entry name" value="Crypto/Photolyase_FAD-like_sf"/>
</dbReference>
<dbReference type="GO" id="GO:0071949">
    <property type="term" value="F:FAD binding"/>
    <property type="evidence" value="ECO:0007669"/>
    <property type="project" value="TreeGrafter"/>
</dbReference>
<dbReference type="InterPro" id="IPR005101">
    <property type="entry name" value="Cryptochr/Photolyase_FAD-bd"/>
</dbReference>
<name>A0A371BF60_9SPHN</name>
<evidence type="ECO:0000256" key="4">
    <source>
        <dbReference type="PIRSR" id="PIRSR602081-1"/>
    </source>
</evidence>
<dbReference type="Gene3D" id="3.40.50.620">
    <property type="entry name" value="HUPs"/>
    <property type="match status" value="1"/>
</dbReference>
<dbReference type="Pfam" id="PF03441">
    <property type="entry name" value="FAD_binding_7"/>
    <property type="match status" value="1"/>
</dbReference>
<dbReference type="SUPFAM" id="SSF52425">
    <property type="entry name" value="Cryptochrome/photolyase, N-terminal domain"/>
    <property type="match status" value="1"/>
</dbReference>
<dbReference type="PANTHER" id="PTHR11455">
    <property type="entry name" value="CRYPTOCHROME"/>
    <property type="match status" value="1"/>
</dbReference>
<protein>
    <submittedName>
        <fullName evidence="8">Deoxyribodipyrimidine photo-lyase/cryptochrome family protein</fullName>
    </submittedName>
</protein>
<dbReference type="RefSeq" id="WP_115547572.1">
    <property type="nucleotide sequence ID" value="NZ_QRGP01000001.1"/>
</dbReference>
<accession>A0A371BF60</accession>
<dbReference type="GO" id="GO:0003904">
    <property type="term" value="F:deoxyribodipyrimidine photo-lyase activity"/>
    <property type="evidence" value="ECO:0007669"/>
    <property type="project" value="TreeGrafter"/>
</dbReference>
<feature type="region of interest" description="Disordered" evidence="6">
    <location>
        <begin position="473"/>
        <end position="494"/>
    </location>
</feature>
<comment type="caution">
    <text evidence="8">The sequence shown here is derived from an EMBL/GenBank/DDBJ whole genome shotgun (WGS) entry which is preliminary data.</text>
</comment>
<comment type="cofactor">
    <cofactor evidence="4">
        <name>FAD</name>
        <dbReference type="ChEBI" id="CHEBI:57692"/>
    </cofactor>
    <text evidence="4">Binds 1 FAD per subunit.</text>
</comment>
<keyword evidence="9" id="KW-1185">Reference proteome</keyword>
<dbReference type="GO" id="GO:0003677">
    <property type="term" value="F:DNA binding"/>
    <property type="evidence" value="ECO:0007669"/>
    <property type="project" value="TreeGrafter"/>
</dbReference>
<comment type="similarity">
    <text evidence="5">Belongs to the DNA photolyase family.</text>
</comment>
<keyword evidence="2 4" id="KW-0285">Flavoprotein</keyword>
<reference evidence="9" key="1">
    <citation type="submission" date="2018-08" db="EMBL/GenBank/DDBJ databases">
        <authorList>
            <person name="Kim S.-J."/>
            <person name="Jung G.-Y."/>
        </authorList>
    </citation>
    <scope>NUCLEOTIDE SEQUENCE [LARGE SCALE GENOMIC DNA]</scope>
    <source>
        <strain evidence="9">GY_G</strain>
    </source>
</reference>
<evidence type="ECO:0000256" key="6">
    <source>
        <dbReference type="SAM" id="MobiDB-lite"/>
    </source>
</evidence>
<evidence type="ECO:0000256" key="2">
    <source>
        <dbReference type="ARBA" id="ARBA00022630"/>
    </source>
</evidence>
<evidence type="ECO:0000256" key="3">
    <source>
        <dbReference type="ARBA" id="ARBA00022827"/>
    </source>
</evidence>
<dbReference type="InterPro" id="IPR006050">
    <property type="entry name" value="DNA_photolyase_N"/>
</dbReference>
<dbReference type="PANTHER" id="PTHR11455:SF9">
    <property type="entry name" value="CRYPTOCHROME CIRCADIAN CLOCK 5 ISOFORM X1"/>
    <property type="match status" value="1"/>
</dbReference>
<dbReference type="AlphaFoldDB" id="A0A371BF60"/>
<dbReference type="SUPFAM" id="SSF48173">
    <property type="entry name" value="Cryptochrome/photolyase FAD-binding domain"/>
    <property type="match status" value="1"/>
</dbReference>
<dbReference type="OrthoDB" id="9772484at2"/>
<dbReference type="Gene3D" id="1.25.40.80">
    <property type="match status" value="1"/>
</dbReference>
<organism evidence="8 9">
    <name type="scientific">Sphingorhabdus pulchriflava</name>
    <dbReference type="NCBI Taxonomy" id="2292257"/>
    <lineage>
        <taxon>Bacteria</taxon>
        <taxon>Pseudomonadati</taxon>
        <taxon>Pseudomonadota</taxon>
        <taxon>Alphaproteobacteria</taxon>
        <taxon>Sphingomonadales</taxon>
        <taxon>Sphingomonadaceae</taxon>
        <taxon>Sphingorhabdus</taxon>
    </lineage>
</organism>
<feature type="binding site" evidence="4">
    <location>
        <position position="265"/>
    </location>
    <ligand>
        <name>FAD</name>
        <dbReference type="ChEBI" id="CHEBI:57692"/>
    </ligand>
</feature>
<gene>
    <name evidence="8" type="ORF">DXH95_00725</name>
</gene>
<dbReference type="Proteomes" id="UP000263833">
    <property type="component" value="Unassembled WGS sequence"/>
</dbReference>
<evidence type="ECO:0000259" key="7">
    <source>
        <dbReference type="PROSITE" id="PS51645"/>
    </source>
</evidence>
<sequence>MLQVVWFKRDLRLEDHAALCAAAIRDRILPLVIVEPDYWRQPDVSARQWNFWRACITDLGEAIAAKGGRLCIRVGDAVSVLSAIKAEHGPFVLRAHEETGNEWTFDRDKAVRRWCKTEGIAFEENRQFGVWRGRKVNRDRWAQAWDRMMAMPAQPVPPLLMWERSVTDNLPDAAELGLTEDGVQVVPLAGRAQALATLHSFLHERGEHYTREMSSPLSGETACSRLSWHLAYGSLSIRETLQAAQARYRELPLSEKAWRQSLRSFIARLHWHCHFIQKLESEPEAEYRPMARIYDGLRPRPADAAKLAAWSEGRTGYPFIDAAMRYLNATGWINFRMRAMLMSFASYDLWLHWQESGLVLARKFIDYEPGIHWPQCQMQAGETGINTIRIYSPVKQGYDQDPTGVFIRRWLPELADVPDAWLHEPWKLTEEDRERLCPDYPDRIVDHAAAAKFAKDAIYALRRKPEARAEAKAVVQKHGSRKRTADRKRAGVKADQLKLAL</sequence>
<evidence type="ECO:0000313" key="8">
    <source>
        <dbReference type="EMBL" id="RDV06011.1"/>
    </source>
</evidence>